<dbReference type="AlphaFoldDB" id="A0A401YCV1"/>
<organism evidence="1 2">
    <name type="scientific">Embleya hyalina</name>
    <dbReference type="NCBI Taxonomy" id="516124"/>
    <lineage>
        <taxon>Bacteria</taxon>
        <taxon>Bacillati</taxon>
        <taxon>Actinomycetota</taxon>
        <taxon>Actinomycetes</taxon>
        <taxon>Kitasatosporales</taxon>
        <taxon>Streptomycetaceae</taxon>
        <taxon>Embleya</taxon>
    </lineage>
</organism>
<keyword evidence="2" id="KW-1185">Reference proteome</keyword>
<evidence type="ECO:0000313" key="1">
    <source>
        <dbReference type="EMBL" id="GCD92406.1"/>
    </source>
</evidence>
<sequence length="49" mass="5223">MSCESLTVNSAPGRQLVVYRAEPGGATEQALRLLGSPAADRPEPEDEPR</sequence>
<dbReference type="EMBL" id="BIFH01000013">
    <property type="protein sequence ID" value="GCD92406.1"/>
    <property type="molecule type" value="Genomic_DNA"/>
</dbReference>
<gene>
    <name evidence="1" type="ORF">EHYA_00044</name>
</gene>
<name>A0A401YCV1_9ACTN</name>
<dbReference type="Proteomes" id="UP000286931">
    <property type="component" value="Unassembled WGS sequence"/>
</dbReference>
<evidence type="ECO:0000313" key="2">
    <source>
        <dbReference type="Proteomes" id="UP000286931"/>
    </source>
</evidence>
<accession>A0A401YCV1</accession>
<comment type="caution">
    <text evidence="1">The sequence shown here is derived from an EMBL/GenBank/DDBJ whole genome shotgun (WGS) entry which is preliminary data.</text>
</comment>
<reference evidence="1 2" key="1">
    <citation type="submission" date="2018-12" db="EMBL/GenBank/DDBJ databases">
        <title>Draft genome sequence of Embleya hyalina NBRC 13850T.</title>
        <authorList>
            <person name="Komaki H."/>
            <person name="Hosoyama A."/>
            <person name="Kimura A."/>
            <person name="Ichikawa N."/>
            <person name="Tamura T."/>
        </authorList>
    </citation>
    <scope>NUCLEOTIDE SEQUENCE [LARGE SCALE GENOMIC DNA]</scope>
    <source>
        <strain evidence="1 2">NBRC 13850</strain>
    </source>
</reference>
<proteinExistence type="predicted"/>
<protein>
    <submittedName>
        <fullName evidence="1">Transcriptional regulator</fullName>
    </submittedName>
</protein>